<accession>A0A371WXW5</accession>
<comment type="caution">
    <text evidence="2">The sequence shown here is derived from an EMBL/GenBank/DDBJ whole genome shotgun (WGS) entry which is preliminary data.</text>
</comment>
<keyword evidence="3" id="KW-1185">Reference proteome</keyword>
<dbReference type="InterPro" id="IPR010982">
    <property type="entry name" value="Lambda_DNA-bd_dom_sf"/>
</dbReference>
<dbReference type="AlphaFoldDB" id="A0A371WXW5"/>
<dbReference type="GO" id="GO:0003677">
    <property type="term" value="F:DNA binding"/>
    <property type="evidence" value="ECO:0007669"/>
    <property type="project" value="InterPro"/>
</dbReference>
<dbReference type="EMBL" id="QURL01000014">
    <property type="protein sequence ID" value="RFC61823.1"/>
    <property type="molecule type" value="Genomic_DNA"/>
</dbReference>
<dbReference type="PROSITE" id="PS50943">
    <property type="entry name" value="HTH_CROC1"/>
    <property type="match status" value="1"/>
</dbReference>
<name>A0A371WXW5_9HYPH</name>
<sequence>MAARPQIDSLLLRTCRNERTMRAPMGLELLDEYDLFVGMRLRELREERGVMVEDLANYTLTSRQQYYRYETGKNRIPIARVILAAELLNVPLTAFNPPPEINDKLRKKAGASGKDRS</sequence>
<reference evidence="2 3" key="1">
    <citation type="submission" date="2018-08" db="EMBL/GenBank/DDBJ databases">
        <title>Fulvimarina sp. 85, whole genome shotgun sequence.</title>
        <authorList>
            <person name="Tuo L."/>
        </authorList>
    </citation>
    <scope>NUCLEOTIDE SEQUENCE [LARGE SCALE GENOMIC DNA]</scope>
    <source>
        <strain evidence="2 3">85</strain>
    </source>
</reference>
<feature type="domain" description="HTH cro/C1-type" evidence="1">
    <location>
        <begin position="41"/>
        <end position="95"/>
    </location>
</feature>
<dbReference type="InterPro" id="IPR001387">
    <property type="entry name" value="Cro/C1-type_HTH"/>
</dbReference>
<dbReference type="CDD" id="cd00093">
    <property type="entry name" value="HTH_XRE"/>
    <property type="match status" value="1"/>
</dbReference>
<evidence type="ECO:0000259" key="1">
    <source>
        <dbReference type="PROSITE" id="PS50943"/>
    </source>
</evidence>
<gene>
    <name evidence="2" type="ORF">DYI37_19240</name>
</gene>
<dbReference type="Pfam" id="PF01381">
    <property type="entry name" value="HTH_3"/>
    <property type="match status" value="1"/>
</dbReference>
<dbReference type="Proteomes" id="UP000264310">
    <property type="component" value="Unassembled WGS sequence"/>
</dbReference>
<evidence type="ECO:0000313" key="2">
    <source>
        <dbReference type="EMBL" id="RFC61823.1"/>
    </source>
</evidence>
<dbReference type="SUPFAM" id="SSF47413">
    <property type="entry name" value="lambda repressor-like DNA-binding domains"/>
    <property type="match status" value="1"/>
</dbReference>
<dbReference type="Gene3D" id="1.10.260.40">
    <property type="entry name" value="lambda repressor-like DNA-binding domains"/>
    <property type="match status" value="1"/>
</dbReference>
<dbReference type="SMART" id="SM00530">
    <property type="entry name" value="HTH_XRE"/>
    <property type="match status" value="1"/>
</dbReference>
<organism evidence="2 3">
    <name type="scientific">Fulvimarina endophytica</name>
    <dbReference type="NCBI Taxonomy" id="2293836"/>
    <lineage>
        <taxon>Bacteria</taxon>
        <taxon>Pseudomonadati</taxon>
        <taxon>Pseudomonadota</taxon>
        <taxon>Alphaproteobacteria</taxon>
        <taxon>Hyphomicrobiales</taxon>
        <taxon>Aurantimonadaceae</taxon>
        <taxon>Fulvimarina</taxon>
    </lineage>
</organism>
<evidence type="ECO:0000313" key="3">
    <source>
        <dbReference type="Proteomes" id="UP000264310"/>
    </source>
</evidence>
<protein>
    <submittedName>
        <fullName evidence="2">XRE family transcriptional regulator</fullName>
    </submittedName>
</protein>
<proteinExistence type="predicted"/>